<evidence type="ECO:0000313" key="3">
    <source>
        <dbReference type="Proteomes" id="UP000031623"/>
    </source>
</evidence>
<name>A0A090ACJ0_9GAMM</name>
<dbReference type="KEGG" id="tig:THII_0137"/>
<dbReference type="AlphaFoldDB" id="A0A090ACJ0"/>
<accession>A0A090ACJ0</accession>
<reference evidence="2 3" key="1">
    <citation type="journal article" date="2014" name="ISME J.">
        <title>Ecophysiology of Thioploca ingrica as revealed by the complete genome sequence supplemented with proteomic evidence.</title>
        <authorList>
            <person name="Kojima H."/>
            <person name="Ogura Y."/>
            <person name="Yamamoto N."/>
            <person name="Togashi T."/>
            <person name="Mori H."/>
            <person name="Watanabe T."/>
            <person name="Nemoto F."/>
            <person name="Kurokawa K."/>
            <person name="Hayashi T."/>
            <person name="Fukui M."/>
        </authorList>
    </citation>
    <scope>NUCLEOTIDE SEQUENCE [LARGE SCALE GENOMIC DNA]</scope>
</reference>
<evidence type="ECO:0008006" key="4">
    <source>
        <dbReference type="Google" id="ProtNLM"/>
    </source>
</evidence>
<dbReference type="Proteomes" id="UP000031623">
    <property type="component" value="Chromosome"/>
</dbReference>
<gene>
    <name evidence="2" type="ORF">THII_0137</name>
</gene>
<keyword evidence="1" id="KW-0812">Transmembrane</keyword>
<evidence type="ECO:0000256" key="1">
    <source>
        <dbReference type="SAM" id="Phobius"/>
    </source>
</evidence>
<keyword evidence="1" id="KW-1133">Transmembrane helix</keyword>
<protein>
    <recommendedName>
        <fullName evidence="4">Secreted protein</fullName>
    </recommendedName>
</protein>
<dbReference type="EMBL" id="AP014633">
    <property type="protein sequence ID" value="BAP54434.1"/>
    <property type="molecule type" value="Genomic_DNA"/>
</dbReference>
<organism evidence="2 3">
    <name type="scientific">Thioploca ingrica</name>
    <dbReference type="NCBI Taxonomy" id="40754"/>
    <lineage>
        <taxon>Bacteria</taxon>
        <taxon>Pseudomonadati</taxon>
        <taxon>Pseudomonadota</taxon>
        <taxon>Gammaproteobacteria</taxon>
        <taxon>Thiotrichales</taxon>
        <taxon>Thiotrichaceae</taxon>
        <taxon>Thioploca</taxon>
    </lineage>
</organism>
<keyword evidence="3" id="KW-1185">Reference proteome</keyword>
<sequence>MKLARWFKTTQSYFLFSGLIFPQALLATTIVGVDDQQLNDTQFFTLNPISYQFSELGSLYEDYDIEALDIHPLANKVYAASGDNTPHPGYLYQVDEFSGALTPVGAVGFKEIDGLTFDPSGMLWGWAQDVGLFTVKNGIDNVPDLSTVQVVLHQPGVEVEDLTWNKAGTTLYGVQNLHNVGIDPDAEPDPGANGIRVWAYDTRSKKIKLQCEFAKAPEIEVLETLPNDTLLFSYHEISKPIVGALDVHTCQVDIRPDLVIPYTDIEGLAWSEDIISQCSIPPYQPDYWNNNWQILFSNNCYNYGNNKRTDTYAQPGRASGIFLSWPEEMNCEAVKNAALADGLVPLPASGVCPDTEDKVALVIAPGWDYHWYRQGNDGMWSHKPGGTPATHLDNSGKLITTPETADRGWYTDFCGYFCACSDKEQGQGHENIW</sequence>
<dbReference type="SUPFAM" id="SSF75011">
    <property type="entry name" value="3-carboxy-cis,cis-mucoante lactonizing enzyme"/>
    <property type="match status" value="1"/>
</dbReference>
<feature type="transmembrane region" description="Helical" evidence="1">
    <location>
        <begin position="12"/>
        <end position="33"/>
    </location>
</feature>
<dbReference type="OrthoDB" id="6015145at2"/>
<dbReference type="STRING" id="40754.THII_0137"/>
<evidence type="ECO:0000313" key="2">
    <source>
        <dbReference type="EMBL" id="BAP54434.1"/>
    </source>
</evidence>
<dbReference type="HOGENOM" id="CLU_633031_0_0_6"/>
<proteinExistence type="predicted"/>
<keyword evidence="1" id="KW-0472">Membrane</keyword>